<evidence type="ECO:0000313" key="1">
    <source>
        <dbReference type="EMBL" id="GAA5075362.1"/>
    </source>
</evidence>
<dbReference type="EMBL" id="BAABKY010000002">
    <property type="protein sequence ID" value="GAA5075362.1"/>
    <property type="molecule type" value="Genomic_DNA"/>
</dbReference>
<keyword evidence="2" id="KW-1185">Reference proteome</keyword>
<dbReference type="InterPro" id="IPR038493">
    <property type="entry name" value="MqsR_sf"/>
</dbReference>
<dbReference type="Proteomes" id="UP001501083">
    <property type="component" value="Unassembled WGS sequence"/>
</dbReference>
<proteinExistence type="predicted"/>
<accession>A0ABP9LBX5</accession>
<evidence type="ECO:0000313" key="2">
    <source>
        <dbReference type="Proteomes" id="UP001501083"/>
    </source>
</evidence>
<protein>
    <submittedName>
        <fullName evidence="1">Uncharacterized protein</fullName>
    </submittedName>
</protein>
<name>A0ABP9LBX5_9GAMM</name>
<dbReference type="Gene3D" id="3.30.2310.40">
    <property type="match status" value="1"/>
</dbReference>
<comment type="caution">
    <text evidence="1">The sequence shown here is derived from an EMBL/GenBank/DDBJ whole genome shotgun (WGS) entry which is preliminary data.</text>
</comment>
<gene>
    <name evidence="1" type="ORF">GCM10025759_18840</name>
</gene>
<sequence>MVPGPLYPLSQINDLAKVCKVVFSENAEDDYQALGFSLAQACDCIAHICGSEYRASLRYDRNGVIFSWDDYVTTYRGPNGLTTLYVKLRIPSPSVVGHVYCTSFHPPKVAP</sequence>
<reference evidence="2" key="1">
    <citation type="journal article" date="2019" name="Int. J. Syst. Evol. Microbiol.">
        <title>The Global Catalogue of Microorganisms (GCM) 10K type strain sequencing project: providing services to taxonomists for standard genome sequencing and annotation.</title>
        <authorList>
            <consortium name="The Broad Institute Genomics Platform"/>
            <consortium name="The Broad Institute Genome Sequencing Center for Infectious Disease"/>
            <person name="Wu L."/>
            <person name="Ma J."/>
        </authorList>
    </citation>
    <scope>NUCLEOTIDE SEQUENCE [LARGE SCALE GENOMIC DNA]</scope>
    <source>
        <strain evidence="2">JCM 19212</strain>
    </source>
</reference>
<organism evidence="1 2">
    <name type="scientific">Lysobacter panacisoli</name>
    <dbReference type="NCBI Taxonomy" id="1255263"/>
    <lineage>
        <taxon>Bacteria</taxon>
        <taxon>Pseudomonadati</taxon>
        <taxon>Pseudomonadota</taxon>
        <taxon>Gammaproteobacteria</taxon>
        <taxon>Lysobacterales</taxon>
        <taxon>Lysobacteraceae</taxon>
        <taxon>Lysobacter</taxon>
    </lineage>
</organism>